<evidence type="ECO:0000313" key="2">
    <source>
        <dbReference type="Proteomes" id="UP000179266"/>
    </source>
</evidence>
<protein>
    <submittedName>
        <fullName evidence="1">Uncharacterized protein</fullName>
    </submittedName>
</protein>
<proteinExistence type="predicted"/>
<dbReference type="AlphaFoldDB" id="A0A1F7S1G6"/>
<sequence length="80" mass="9140">MTFPIYVAPAITYWNFDIGFGYHDDSAIGGGFYVGTEFHPIKQKRNLGVTGEFGYEYIDWGDFEGDWGGFFFGAAAHWYF</sequence>
<evidence type="ECO:0000313" key="1">
    <source>
        <dbReference type="EMBL" id="OGL46937.1"/>
    </source>
</evidence>
<reference evidence="1 2" key="1">
    <citation type="journal article" date="2016" name="Nat. Commun.">
        <title>Thousands of microbial genomes shed light on interconnected biogeochemical processes in an aquifer system.</title>
        <authorList>
            <person name="Anantharaman K."/>
            <person name="Brown C.T."/>
            <person name="Hug L.A."/>
            <person name="Sharon I."/>
            <person name="Castelle C.J."/>
            <person name="Probst A.J."/>
            <person name="Thomas B.C."/>
            <person name="Singh A."/>
            <person name="Wilkins M.J."/>
            <person name="Karaoz U."/>
            <person name="Brodie E.L."/>
            <person name="Williams K.H."/>
            <person name="Hubbard S.S."/>
            <person name="Banfield J.F."/>
        </authorList>
    </citation>
    <scope>NUCLEOTIDE SEQUENCE [LARGE SCALE GENOMIC DNA]</scope>
</reference>
<dbReference type="EMBL" id="MGDD01000106">
    <property type="protein sequence ID" value="OGL46937.1"/>
    <property type="molecule type" value="Genomic_DNA"/>
</dbReference>
<dbReference type="Proteomes" id="UP000179266">
    <property type="component" value="Unassembled WGS sequence"/>
</dbReference>
<name>A0A1F7S1G6_9BACT</name>
<organism evidence="1 2">
    <name type="scientific">Candidatus Schekmanbacteria bacterium RBG_13_48_7</name>
    <dbReference type="NCBI Taxonomy" id="1817878"/>
    <lineage>
        <taxon>Bacteria</taxon>
        <taxon>Candidatus Schekmaniibacteriota</taxon>
    </lineage>
</organism>
<comment type="caution">
    <text evidence="1">The sequence shown here is derived from an EMBL/GenBank/DDBJ whole genome shotgun (WGS) entry which is preliminary data.</text>
</comment>
<gene>
    <name evidence="1" type="ORF">A2161_14080</name>
</gene>
<accession>A0A1F7S1G6</accession>